<keyword evidence="5" id="KW-1185">Reference proteome</keyword>
<sequence>MSVPEGRMRICVCSVNYFPEHTGIAPYTTALAEGLVANGHEVTVLTAPPHYPHRHVAEEHRHLVGTTRSENGVTVRRLPSYVPSNPSLKHRLAFESAFGGKAVAARWGRPDVVLTMSPSLIASGMVVARARASGTPVGVIVQDLYGRGVVETGAMSGGMADAATKFEASILRAATGVSVIHDRFAAATTDMGVPRDRVRVIRNWTHVEARDPSTDVAALRSRLGWSPDDCIVLHSGNMGVKQGLENVVDAAKVADTRELRVRFIMLGDGNQRPALVERATEVARIEFMESVDEDVYRDVLAAADVLLLNERPGVGEMAVPSKLTSYFAAGRPVLASTDPGGVTAQEVDRAGAGVVVPAGDPAALIDALLRLVDDPPACRAMGSAGQDYAHRVLGADHAIAQYDQWCRDLVRGAGRRRPPDGSA</sequence>
<evidence type="ECO:0000313" key="5">
    <source>
        <dbReference type="Proteomes" id="UP000467193"/>
    </source>
</evidence>
<evidence type="ECO:0000256" key="2">
    <source>
        <dbReference type="ARBA" id="ARBA00022679"/>
    </source>
</evidence>
<dbReference type="AlphaFoldDB" id="A0A7I7QRF4"/>
<dbReference type="Pfam" id="PF13692">
    <property type="entry name" value="Glyco_trans_1_4"/>
    <property type="match status" value="1"/>
</dbReference>
<dbReference type="NCBIfam" id="NF007640">
    <property type="entry name" value="PRK10307.1"/>
    <property type="match status" value="1"/>
</dbReference>
<keyword evidence="2 4" id="KW-0808">Transferase</keyword>
<dbReference type="Proteomes" id="UP000467193">
    <property type="component" value="Chromosome"/>
</dbReference>
<proteinExistence type="predicted"/>
<gene>
    <name evidence="4" type="ORF">MSEDJ_27160</name>
</gene>
<evidence type="ECO:0000256" key="1">
    <source>
        <dbReference type="ARBA" id="ARBA00022676"/>
    </source>
</evidence>
<dbReference type="SUPFAM" id="SSF53756">
    <property type="entry name" value="UDP-Glycosyltransferase/glycogen phosphorylase"/>
    <property type="match status" value="1"/>
</dbReference>
<reference evidence="4 5" key="1">
    <citation type="journal article" date="2019" name="Emerg. Microbes Infect.">
        <title>Comprehensive subspecies identification of 175 nontuberculous mycobacteria species based on 7547 genomic profiles.</title>
        <authorList>
            <person name="Matsumoto Y."/>
            <person name="Kinjo T."/>
            <person name="Motooka D."/>
            <person name="Nabeya D."/>
            <person name="Jung N."/>
            <person name="Uechi K."/>
            <person name="Horii T."/>
            <person name="Iida T."/>
            <person name="Fujita J."/>
            <person name="Nakamura S."/>
        </authorList>
    </citation>
    <scope>NUCLEOTIDE SEQUENCE [LARGE SCALE GENOMIC DNA]</scope>
    <source>
        <strain evidence="4 5">JCM 17899</strain>
    </source>
</reference>
<dbReference type="Pfam" id="PF13579">
    <property type="entry name" value="Glyco_trans_4_4"/>
    <property type="match status" value="1"/>
</dbReference>
<dbReference type="EMBL" id="AP022588">
    <property type="protein sequence ID" value="BBY28620.1"/>
    <property type="molecule type" value="Genomic_DNA"/>
</dbReference>
<name>A0A7I7QRF4_9MYCO</name>
<dbReference type="GO" id="GO:0016757">
    <property type="term" value="F:glycosyltransferase activity"/>
    <property type="evidence" value="ECO:0007669"/>
    <property type="project" value="UniProtKB-KW"/>
</dbReference>
<feature type="domain" description="Glycosyltransferase subfamily 4-like N-terminal" evidence="3">
    <location>
        <begin position="22"/>
        <end position="204"/>
    </location>
</feature>
<dbReference type="PANTHER" id="PTHR12526">
    <property type="entry name" value="GLYCOSYLTRANSFERASE"/>
    <property type="match status" value="1"/>
</dbReference>
<dbReference type="CDD" id="cd03794">
    <property type="entry name" value="GT4_WbuB-like"/>
    <property type="match status" value="1"/>
</dbReference>
<dbReference type="Gene3D" id="3.40.50.2000">
    <property type="entry name" value="Glycogen Phosphorylase B"/>
    <property type="match status" value="2"/>
</dbReference>
<dbReference type="KEGG" id="msei:MSEDJ_27160"/>
<organism evidence="4 5">
    <name type="scientific">Mycolicibacterium sediminis</name>
    <dbReference type="NCBI Taxonomy" id="1286180"/>
    <lineage>
        <taxon>Bacteria</taxon>
        <taxon>Bacillati</taxon>
        <taxon>Actinomycetota</taxon>
        <taxon>Actinomycetes</taxon>
        <taxon>Mycobacteriales</taxon>
        <taxon>Mycobacteriaceae</taxon>
        <taxon>Mycolicibacterium</taxon>
    </lineage>
</organism>
<protein>
    <submittedName>
        <fullName evidence="4">Glycosyltransferase WbuB</fullName>
    </submittedName>
</protein>
<dbReference type="PANTHER" id="PTHR12526:SF633">
    <property type="entry name" value="COLANIC ACID BIOSYNTHESIS GLYCOSYL TRANSFERASE WCAI-RELATED"/>
    <property type="match status" value="1"/>
</dbReference>
<keyword evidence="1" id="KW-0328">Glycosyltransferase</keyword>
<dbReference type="InterPro" id="IPR028098">
    <property type="entry name" value="Glyco_trans_4-like_N"/>
</dbReference>
<evidence type="ECO:0000313" key="4">
    <source>
        <dbReference type="EMBL" id="BBY28620.1"/>
    </source>
</evidence>
<accession>A0A7I7QRF4</accession>
<evidence type="ECO:0000259" key="3">
    <source>
        <dbReference type="Pfam" id="PF13579"/>
    </source>
</evidence>